<keyword evidence="3" id="KW-0548">Nucleotidyltransferase</keyword>
<protein>
    <submittedName>
        <fullName evidence="3">Group II intron reverse transcriptase/maturase</fullName>
    </submittedName>
</protein>
<proteinExistence type="inferred from homology"/>
<gene>
    <name evidence="3" type="ORF">SAMN02743940_0012</name>
</gene>
<dbReference type="STRING" id="44575.SAMN05216419_10658"/>
<dbReference type="GO" id="GO:0003964">
    <property type="term" value="F:RNA-directed DNA polymerase activity"/>
    <property type="evidence" value="ECO:0007669"/>
    <property type="project" value="UniProtKB-KW"/>
</dbReference>
<comment type="similarity">
    <text evidence="1">Belongs to the bacterial reverse transcriptase family.</text>
</comment>
<dbReference type="SUPFAM" id="SSF56672">
    <property type="entry name" value="DNA/RNA polymerases"/>
    <property type="match status" value="1"/>
</dbReference>
<keyword evidence="3" id="KW-0808">Transferase</keyword>
<dbReference type="Proteomes" id="UP000185062">
    <property type="component" value="Unassembled WGS sequence"/>
</dbReference>
<dbReference type="PROSITE" id="PS50878">
    <property type="entry name" value="RT_POL"/>
    <property type="match status" value="1"/>
</dbReference>
<organism evidence="3 4">
    <name type="scientific">Nitrosomonas cryotolerans ATCC 49181</name>
    <dbReference type="NCBI Taxonomy" id="1131553"/>
    <lineage>
        <taxon>Bacteria</taxon>
        <taxon>Pseudomonadati</taxon>
        <taxon>Pseudomonadota</taxon>
        <taxon>Betaproteobacteria</taxon>
        <taxon>Nitrosomonadales</taxon>
        <taxon>Nitrosomonadaceae</taxon>
        <taxon>Nitrosomonas</taxon>
    </lineage>
</organism>
<dbReference type="InterPro" id="IPR051083">
    <property type="entry name" value="GrpII_Intron_Splice-Mob/Def"/>
</dbReference>
<keyword evidence="3" id="KW-0695">RNA-directed DNA polymerase</keyword>
<dbReference type="eggNOG" id="COG3344">
    <property type="taxonomic scope" value="Bacteria"/>
</dbReference>
<keyword evidence="4" id="KW-1185">Reference proteome</keyword>
<dbReference type="InterPro" id="IPR043502">
    <property type="entry name" value="DNA/RNA_pol_sf"/>
</dbReference>
<dbReference type="InterPro" id="IPR000477">
    <property type="entry name" value="RT_dom"/>
</dbReference>
<dbReference type="AlphaFoldDB" id="A0A1N6JXN6"/>
<dbReference type="EMBL" id="FSRO01000002">
    <property type="protein sequence ID" value="SIO49100.1"/>
    <property type="molecule type" value="Genomic_DNA"/>
</dbReference>
<evidence type="ECO:0000256" key="1">
    <source>
        <dbReference type="ARBA" id="ARBA00034120"/>
    </source>
</evidence>
<dbReference type="PANTHER" id="PTHR34047">
    <property type="entry name" value="NUCLEAR INTRON MATURASE 1, MITOCHONDRIAL-RELATED"/>
    <property type="match status" value="1"/>
</dbReference>
<dbReference type="Pfam" id="PF00078">
    <property type="entry name" value="RVT_1"/>
    <property type="match status" value="1"/>
</dbReference>
<name>A0A1N6JXN6_9PROT</name>
<dbReference type="PANTHER" id="PTHR34047:SF8">
    <property type="entry name" value="PROTEIN YKFC"/>
    <property type="match status" value="1"/>
</dbReference>
<evidence type="ECO:0000259" key="2">
    <source>
        <dbReference type="PROSITE" id="PS50878"/>
    </source>
</evidence>
<dbReference type="RefSeq" id="WP_028462582.1">
    <property type="nucleotide sequence ID" value="NZ_FSRO01000002.1"/>
</dbReference>
<accession>A0A1N6JXN6</accession>
<evidence type="ECO:0000313" key="3">
    <source>
        <dbReference type="EMBL" id="SIO49100.1"/>
    </source>
</evidence>
<reference evidence="3 4" key="1">
    <citation type="submission" date="2016-12" db="EMBL/GenBank/DDBJ databases">
        <authorList>
            <person name="Song W.-J."/>
            <person name="Kurnit D.M."/>
        </authorList>
    </citation>
    <scope>NUCLEOTIDE SEQUENCE [LARGE SCALE GENOMIC DNA]</scope>
    <source>
        <strain evidence="3 4">ATCC 49181</strain>
    </source>
</reference>
<dbReference type="CDD" id="cd01651">
    <property type="entry name" value="RT_G2_intron"/>
    <property type="match status" value="1"/>
</dbReference>
<sequence length="266" mass="30099">MRYKRYRGLWANRMPMSSVANDPVGPILTLAEALRNGSYRPTPPKCISIAKANGERRDIKVYMIRDRVAQRALLQALQARTDQLMSPFSYGYRPGRGVKDAVTQAKAFIDAGLPWVVDADIERCFDAIPRQALLKEVAYRLQDTAASDLVTQYLGWQGDLTEQSIGIPQGSVLAPWLCNIYLWRLDDDMRKQNVSMVRFADDFLLMTATRCMAETVKNQCADLVSTMRLRLNPSKTIVVNAVKPFRFLGQWLRTTNLLAAQPLNPE</sequence>
<feature type="domain" description="Reverse transcriptase" evidence="2">
    <location>
        <begin position="30"/>
        <end position="252"/>
    </location>
</feature>
<evidence type="ECO:0000313" key="4">
    <source>
        <dbReference type="Proteomes" id="UP000185062"/>
    </source>
</evidence>